<dbReference type="FunFam" id="2.60.120.830:FF:000001">
    <property type="entry name" value="A disintegrin and metalloproteinase with thrombospondin motifs 1"/>
    <property type="match status" value="1"/>
</dbReference>
<dbReference type="Pfam" id="PF19030">
    <property type="entry name" value="TSP1_ADAMTS"/>
    <property type="match status" value="6"/>
</dbReference>
<evidence type="ECO:0000313" key="9">
    <source>
        <dbReference type="Proteomes" id="UP000752171"/>
    </source>
</evidence>
<reference evidence="8 9" key="1">
    <citation type="submission" date="2021-07" db="EMBL/GenBank/DDBJ databases">
        <authorList>
            <person name="Imarazene B."/>
            <person name="Zahm M."/>
            <person name="Klopp C."/>
            <person name="Cabau C."/>
            <person name="Beille S."/>
            <person name="Jouanno E."/>
            <person name="Castinel A."/>
            <person name="Lluch J."/>
            <person name="Gil L."/>
            <person name="Kuchtly C."/>
            <person name="Lopez Roques C."/>
            <person name="Donnadieu C."/>
            <person name="Parrinello H."/>
            <person name="Journot L."/>
            <person name="Du K."/>
            <person name="Schartl M."/>
            <person name="Retaux S."/>
            <person name="Guiguen Y."/>
        </authorList>
    </citation>
    <scope>NUCLEOTIDE SEQUENCE [LARGE SCALE GENOMIC DNA]</scope>
    <source>
        <strain evidence="8">Pach_M1</strain>
        <tissue evidence="8">Testis</tissue>
    </source>
</reference>
<feature type="chain" id="PRO_5035899245" evidence="6">
    <location>
        <begin position="22"/>
        <end position="1116"/>
    </location>
</feature>
<dbReference type="GO" id="GO:0005576">
    <property type="term" value="C:extracellular region"/>
    <property type="evidence" value="ECO:0007669"/>
    <property type="project" value="UniProtKB-SubCell"/>
</dbReference>
<feature type="region of interest" description="Disordered" evidence="5">
    <location>
        <begin position="666"/>
        <end position="686"/>
    </location>
</feature>
<dbReference type="PROSITE" id="PS50092">
    <property type="entry name" value="TSP1"/>
    <property type="match status" value="7"/>
</dbReference>
<feature type="signal peptide" evidence="6">
    <location>
        <begin position="1"/>
        <end position="21"/>
    </location>
</feature>
<evidence type="ECO:0000313" key="8">
    <source>
        <dbReference type="EMBL" id="KAG9276348.1"/>
    </source>
</evidence>
<gene>
    <name evidence="8" type="primary">THSD4</name>
    <name evidence="8" type="ORF">AMEX_G8660</name>
</gene>
<evidence type="ECO:0000256" key="5">
    <source>
        <dbReference type="SAM" id="MobiDB-lite"/>
    </source>
</evidence>
<dbReference type="SUPFAM" id="SSF82895">
    <property type="entry name" value="TSP-1 type 1 repeat"/>
    <property type="match status" value="7"/>
</dbReference>
<evidence type="ECO:0000256" key="6">
    <source>
        <dbReference type="SAM" id="SignalP"/>
    </source>
</evidence>
<dbReference type="InterPro" id="IPR045371">
    <property type="entry name" value="ADAMTS_CR_3"/>
</dbReference>
<feature type="domain" description="PLAC" evidence="7">
    <location>
        <begin position="1073"/>
        <end position="1110"/>
    </location>
</feature>
<evidence type="ECO:0000256" key="4">
    <source>
        <dbReference type="ARBA" id="ARBA00022737"/>
    </source>
</evidence>
<dbReference type="OrthoDB" id="10062690at2759"/>
<dbReference type="Proteomes" id="UP000752171">
    <property type="component" value="Unassembled WGS sequence"/>
</dbReference>
<keyword evidence="3 6" id="KW-0732">Signal</keyword>
<feature type="compositionally biased region" description="Polar residues" evidence="5">
    <location>
        <begin position="362"/>
        <end position="379"/>
    </location>
</feature>
<evidence type="ECO:0000259" key="7">
    <source>
        <dbReference type="PROSITE" id="PS50900"/>
    </source>
</evidence>
<dbReference type="Pfam" id="PF19236">
    <property type="entry name" value="ADAMTS_CR_3"/>
    <property type="match status" value="1"/>
</dbReference>
<feature type="region of interest" description="Disordered" evidence="5">
    <location>
        <begin position="117"/>
        <end position="400"/>
    </location>
</feature>
<dbReference type="AlphaFoldDB" id="A0A8T2LVP7"/>
<dbReference type="EMBL" id="JAICCE010000006">
    <property type="protein sequence ID" value="KAG9276348.1"/>
    <property type="molecule type" value="Genomic_DNA"/>
</dbReference>
<sequence length="1116" mass="123319">MWPGSVCSVCRLCVLWSAVLSAVCVSGEDKAEKTLSGRRSRQVEEEVLEGVWGSWAEWTECSQSCGVGVSERRRQCMPPPQPRHQIWTGPAYLPSGGSNHAPVISAVRPYYPSLYPDNEPPPYGSGGPDRPPFYSPPLPPNQSPGLPLYRDTAEGAGPEQPNPAPPFYRPEFTPSNQQPVSIYRSPSFPASSSSSSSSSSPSYGQPARGSRRPPNQGAGRVGGGSGRRSVSANRDPSRRSSSSIRPGQFGYGRVPYSLPLHRQNRHARHTQRHRNTTTDPLEVKGHDAPIDTETESDIQTKNTEETTGERRKEEVRERRKNEGDLLTDSGTPKKAKERERSITRRAPPPFSSPLHRPHNPQDLPTYSQHTHNPSTWNNLQEREAGPGWAPQLRRPPPLLNYRCSGQDREIRRCTVQPCPGSPVDSRAEQCAAFNNKEFMGRVYDWEPFTEVGVEQQCELTCRPVGYRFYVRQAERVRDGTPCANSTLNDVCVGGRCLSEGCDGVLGSGLVRDRCGVCGGGDGSCERVTGSFENSSVPLGYHKIMDIPPGATAINITERRQSPNYLALRSGTGQSVVNGRWAVDPPGEYEAGGTTFVYSRPRGDEKGETLSAAGPTTTQLQLYIIFHRHNPGIDYEYYIPVKKGKEKVREWDGGNAPLREISPLAVAVEDPPSPPVSSFSNSATPERWTLERPRVRSSGSNRNARIPPRTDIPLDNQPVFVWRRGRMTECSATCGKGSQYREILCVNRHTDQEVHEKRCDSAAKPLPEEEPCNIHPCPPFWEMGSWSECSVSCGWGLQQRQLQCRQSFGNRSTMVHPQRCAGLTRPNSTQTCFPRVCSRWEISSNWSACSVDCGVGKRTRNVRCVSNYGNEVSEGECNARLRPQGSEDCHMGPCVTNWYFTDWTNTCSATCGPGVQRREVLCLTRGGGRGGNDGGECVGEKPADMKACNGGLCTPTALWYTGPWGQCSSPCGNGNQRRDVICVQKMGSDFTVAAASKCSHLDKPSPVQTCELQPCRAQWFTTEWSTCSRSCGKGLQTREVRCVSADKQHSIDCDLESKPEQEQLCNTLPCSPFPDENCSDRRHNCMMVVQARLCVYSYYKTACCASCTQSAQRAKRH</sequence>
<name>A0A8T2LVP7_ASTMX</name>
<comment type="caution">
    <text evidence="8">The sequence shown here is derived from an EMBL/GenBank/DDBJ whole genome shotgun (WGS) entry which is preliminary data.</text>
</comment>
<feature type="compositionally biased region" description="Basic and acidic residues" evidence="5">
    <location>
        <begin position="302"/>
        <end position="323"/>
    </location>
</feature>
<accession>A0A8T2LVP7</accession>
<dbReference type="InterPro" id="IPR010294">
    <property type="entry name" value="ADAMTS_spacer1"/>
</dbReference>
<dbReference type="Gene3D" id="2.60.120.830">
    <property type="match status" value="1"/>
</dbReference>
<dbReference type="PANTHER" id="PTHR13723:SF312">
    <property type="entry name" value="THROMBOSPONDIN TYPE-1 DOMAIN-CONTAINING PROTEIN 4-LIKE ISOFORM X1"/>
    <property type="match status" value="1"/>
</dbReference>
<dbReference type="GO" id="GO:0006508">
    <property type="term" value="P:proteolysis"/>
    <property type="evidence" value="ECO:0007669"/>
    <property type="project" value="TreeGrafter"/>
</dbReference>
<dbReference type="InterPro" id="IPR000884">
    <property type="entry name" value="TSP1_rpt"/>
</dbReference>
<protein>
    <submittedName>
        <fullName evidence="8">Thrombospondin type-1 domain-containing protein 4 isoform X2</fullName>
    </submittedName>
</protein>
<feature type="compositionally biased region" description="Basic residues" evidence="5">
    <location>
        <begin position="262"/>
        <end position="275"/>
    </location>
</feature>
<dbReference type="PANTHER" id="PTHR13723">
    <property type="entry name" value="ADAMTS A DISINTEGRIN AND METALLOPROTEASE WITH THROMBOSPONDIN MOTIFS PROTEASE"/>
    <property type="match status" value="1"/>
</dbReference>
<dbReference type="PROSITE" id="PS50900">
    <property type="entry name" value="PLAC"/>
    <property type="match status" value="1"/>
</dbReference>
<dbReference type="GO" id="GO:0031012">
    <property type="term" value="C:extracellular matrix"/>
    <property type="evidence" value="ECO:0007669"/>
    <property type="project" value="TreeGrafter"/>
</dbReference>
<dbReference type="Pfam" id="PF00090">
    <property type="entry name" value="TSP_1"/>
    <property type="match status" value="1"/>
</dbReference>
<comment type="subcellular location">
    <subcellularLocation>
        <location evidence="1">Secreted</location>
    </subcellularLocation>
</comment>
<feature type="compositionally biased region" description="Pro residues" evidence="5">
    <location>
        <begin position="118"/>
        <end position="142"/>
    </location>
</feature>
<dbReference type="InterPro" id="IPR010909">
    <property type="entry name" value="PLAC"/>
</dbReference>
<evidence type="ECO:0000256" key="3">
    <source>
        <dbReference type="ARBA" id="ARBA00022729"/>
    </source>
</evidence>
<dbReference type="Pfam" id="PF08686">
    <property type="entry name" value="PLAC"/>
    <property type="match status" value="1"/>
</dbReference>
<keyword evidence="4" id="KW-0677">Repeat</keyword>
<evidence type="ECO:0000256" key="2">
    <source>
        <dbReference type="ARBA" id="ARBA00022525"/>
    </source>
</evidence>
<evidence type="ECO:0000256" key="1">
    <source>
        <dbReference type="ARBA" id="ARBA00004613"/>
    </source>
</evidence>
<dbReference type="InterPro" id="IPR036383">
    <property type="entry name" value="TSP1_rpt_sf"/>
</dbReference>
<dbReference type="GO" id="GO:0030198">
    <property type="term" value="P:extracellular matrix organization"/>
    <property type="evidence" value="ECO:0007669"/>
    <property type="project" value="TreeGrafter"/>
</dbReference>
<keyword evidence="2" id="KW-0964">Secreted</keyword>
<dbReference type="Pfam" id="PF05986">
    <property type="entry name" value="ADAMTS_spacer1"/>
    <property type="match status" value="1"/>
</dbReference>
<feature type="compositionally biased region" description="Low complexity" evidence="5">
    <location>
        <begin position="185"/>
        <end position="202"/>
    </location>
</feature>
<proteinExistence type="predicted"/>
<organism evidence="8 9">
    <name type="scientific">Astyanax mexicanus</name>
    <name type="common">Blind cave fish</name>
    <name type="synonym">Astyanax fasciatus mexicanus</name>
    <dbReference type="NCBI Taxonomy" id="7994"/>
    <lineage>
        <taxon>Eukaryota</taxon>
        <taxon>Metazoa</taxon>
        <taxon>Chordata</taxon>
        <taxon>Craniata</taxon>
        <taxon>Vertebrata</taxon>
        <taxon>Euteleostomi</taxon>
        <taxon>Actinopterygii</taxon>
        <taxon>Neopterygii</taxon>
        <taxon>Teleostei</taxon>
        <taxon>Ostariophysi</taxon>
        <taxon>Characiformes</taxon>
        <taxon>Characoidei</taxon>
        <taxon>Acestrorhamphidae</taxon>
        <taxon>Acestrorhamphinae</taxon>
        <taxon>Astyanax</taxon>
    </lineage>
</organism>
<dbReference type="InterPro" id="IPR050439">
    <property type="entry name" value="ADAMTS_ADAMTS-like"/>
</dbReference>
<dbReference type="SMART" id="SM00209">
    <property type="entry name" value="TSP1"/>
    <property type="match status" value="7"/>
</dbReference>
<dbReference type="Gene3D" id="2.20.100.10">
    <property type="entry name" value="Thrombospondin type-1 (TSP1) repeat"/>
    <property type="match status" value="7"/>
</dbReference>
<dbReference type="FunFam" id="2.20.100.10:FF:000005">
    <property type="entry name" value="ADAM metallopeptidase with thrombospondin type 1 motif 9"/>
    <property type="match status" value="4"/>
</dbReference>
<dbReference type="GO" id="GO:0004222">
    <property type="term" value="F:metalloendopeptidase activity"/>
    <property type="evidence" value="ECO:0007669"/>
    <property type="project" value="TreeGrafter"/>
</dbReference>